<accession>A0A2N1N8K9</accession>
<dbReference type="Proteomes" id="UP000233469">
    <property type="component" value="Unassembled WGS sequence"/>
</dbReference>
<comment type="caution">
    <text evidence="1">The sequence shown here is derived from an EMBL/GenBank/DDBJ whole genome shotgun (WGS) entry which is preliminary data.</text>
</comment>
<proteinExistence type="predicted"/>
<dbReference type="EMBL" id="LLXL01000648">
    <property type="protein sequence ID" value="PKK70181.1"/>
    <property type="molecule type" value="Genomic_DNA"/>
</dbReference>
<reference evidence="1 2" key="1">
    <citation type="submission" date="2016-04" db="EMBL/GenBank/DDBJ databases">
        <title>Genome analyses suggest a sexual origin of heterokaryosis in a supposedly ancient asexual fungus.</title>
        <authorList>
            <person name="Ropars J."/>
            <person name="Sedzielewska K."/>
            <person name="Noel J."/>
            <person name="Charron P."/>
            <person name="Farinelli L."/>
            <person name="Marton T."/>
            <person name="Kruger M."/>
            <person name="Pelin A."/>
            <person name="Brachmann A."/>
            <person name="Corradi N."/>
        </authorList>
    </citation>
    <scope>NUCLEOTIDE SEQUENCE [LARGE SCALE GENOMIC DNA]</scope>
    <source>
        <strain evidence="1 2">C2</strain>
    </source>
</reference>
<evidence type="ECO:0000313" key="2">
    <source>
        <dbReference type="Proteomes" id="UP000233469"/>
    </source>
</evidence>
<dbReference type="AlphaFoldDB" id="A0A2N1N8K9"/>
<gene>
    <name evidence="1" type="ORF">RhiirC2_780057</name>
</gene>
<evidence type="ECO:0000313" key="1">
    <source>
        <dbReference type="EMBL" id="PKK70181.1"/>
    </source>
</evidence>
<organism evidence="1 2">
    <name type="scientific">Rhizophagus irregularis</name>
    <dbReference type="NCBI Taxonomy" id="588596"/>
    <lineage>
        <taxon>Eukaryota</taxon>
        <taxon>Fungi</taxon>
        <taxon>Fungi incertae sedis</taxon>
        <taxon>Mucoromycota</taxon>
        <taxon>Glomeromycotina</taxon>
        <taxon>Glomeromycetes</taxon>
        <taxon>Glomerales</taxon>
        <taxon>Glomeraceae</taxon>
        <taxon>Rhizophagus</taxon>
    </lineage>
</organism>
<reference evidence="1 2" key="2">
    <citation type="submission" date="2017-10" db="EMBL/GenBank/DDBJ databases">
        <title>Extensive intraspecific genome diversity in a model arbuscular mycorrhizal fungus.</title>
        <authorList>
            <person name="Chen E.C.H."/>
            <person name="Morin E."/>
            <person name="Baudet D."/>
            <person name="Noel J."/>
            <person name="Ndikumana S."/>
            <person name="Charron P."/>
            <person name="St-Onge C."/>
            <person name="Giorgi J."/>
            <person name="Grigoriev I.V."/>
            <person name="Roux C."/>
            <person name="Martin F.M."/>
            <person name="Corradi N."/>
        </authorList>
    </citation>
    <scope>NUCLEOTIDE SEQUENCE [LARGE SCALE GENOMIC DNA]</scope>
    <source>
        <strain evidence="1 2">C2</strain>
    </source>
</reference>
<protein>
    <submittedName>
        <fullName evidence="1">Uncharacterized protein</fullName>
    </submittedName>
</protein>
<sequence>MNEILHIESLQLLLQKYGDYIENFGLTVSNFGNTNEYEESRRQLLKSFIKYCPKIRYFSSDKPNDINIYSLIENIGQNINYLTILVHTYNYHTFYDEYSSIKHIMKKEKVKYLAILLESQLICNDGKELFSLKDEVNEFKLHNIIVQKYRNLLINENDIVYNFNK</sequence>
<name>A0A2N1N8K9_9GLOM</name>